<dbReference type="OrthoDB" id="9774177at2"/>
<dbReference type="AlphaFoldDB" id="A0A417YAT6"/>
<evidence type="ECO:0000256" key="2">
    <source>
        <dbReference type="ARBA" id="ARBA00022723"/>
    </source>
</evidence>
<keyword evidence="3 6" id="KW-0378">Hydrolase</keyword>
<dbReference type="SUPFAM" id="SSF88713">
    <property type="entry name" value="Glycoside hydrolase/deacetylase"/>
    <property type="match status" value="1"/>
</dbReference>
<keyword evidence="5" id="KW-0119">Carbohydrate metabolism</keyword>
<dbReference type="GO" id="GO:0000272">
    <property type="term" value="P:polysaccharide catabolic process"/>
    <property type="evidence" value="ECO:0007669"/>
    <property type="project" value="InterPro"/>
</dbReference>
<keyword evidence="2" id="KW-0479">Metal-binding</keyword>
<comment type="caution">
    <text evidence="6">The sequence shown here is derived from an EMBL/GenBank/DDBJ whole genome shotgun (WGS) entry which is preliminary data.</text>
</comment>
<dbReference type="Gene3D" id="3.20.20.370">
    <property type="entry name" value="Glycoside hydrolase/deacetylase"/>
    <property type="match status" value="1"/>
</dbReference>
<dbReference type="NCBIfam" id="NF002559">
    <property type="entry name" value="PRK02134.1"/>
    <property type="match status" value="1"/>
</dbReference>
<evidence type="ECO:0000256" key="1">
    <source>
        <dbReference type="ARBA" id="ARBA00001946"/>
    </source>
</evidence>
<dbReference type="Pfam" id="PF04794">
    <property type="entry name" value="YdjC"/>
    <property type="match status" value="1"/>
</dbReference>
<dbReference type="CDD" id="cd10803">
    <property type="entry name" value="YdjC_EF3048_like"/>
    <property type="match status" value="1"/>
</dbReference>
<name>A0A417YAT6_9BACI</name>
<evidence type="ECO:0000256" key="4">
    <source>
        <dbReference type="ARBA" id="ARBA00022842"/>
    </source>
</evidence>
<dbReference type="EMBL" id="QWEH01000019">
    <property type="protein sequence ID" value="RHW29803.1"/>
    <property type="molecule type" value="Genomic_DNA"/>
</dbReference>
<dbReference type="RefSeq" id="WP_118890282.1">
    <property type="nucleotide sequence ID" value="NZ_JBHTNL010000011.1"/>
</dbReference>
<proteinExistence type="predicted"/>
<keyword evidence="7" id="KW-1185">Reference proteome</keyword>
<dbReference type="InterPro" id="IPR011330">
    <property type="entry name" value="Glyco_hydro/deAcase_b/a-brl"/>
</dbReference>
<evidence type="ECO:0000256" key="3">
    <source>
        <dbReference type="ARBA" id="ARBA00022801"/>
    </source>
</evidence>
<dbReference type="Proteomes" id="UP000285456">
    <property type="component" value="Unassembled WGS sequence"/>
</dbReference>
<evidence type="ECO:0000313" key="7">
    <source>
        <dbReference type="Proteomes" id="UP000285456"/>
    </source>
</evidence>
<dbReference type="GO" id="GO:0036311">
    <property type="term" value="F:chitin disaccharide deacetylase activity"/>
    <property type="evidence" value="ECO:0007669"/>
    <property type="project" value="UniProtKB-EC"/>
</dbReference>
<sequence length="233" mass="26300">MKVLFNADDFGLTKGVTDGIIKAYKDGVVSSATLMMNGKAIDYAVSQAKKHPLLNIGIHLVLTWGKPISGNVPSLLDNQGFFKFKNTFLEVEDVDVDAVEREWCAQIDAFLATGLPLHHIDSHHHIHGWGLLKEVVVKLAQRYNVPVRYVESLKGNPEILLTETLWLDFYGEGVDYEIFNKLQQLDTTSVEVMTHPAIIDEDLKEFSSYIEKREQELEILCGLQVPNWVEDCS</sequence>
<dbReference type="GO" id="GO:0019213">
    <property type="term" value="F:deacetylase activity"/>
    <property type="evidence" value="ECO:0007669"/>
    <property type="project" value="TreeGrafter"/>
</dbReference>
<evidence type="ECO:0000313" key="6">
    <source>
        <dbReference type="EMBL" id="RHW29803.1"/>
    </source>
</evidence>
<dbReference type="PANTHER" id="PTHR31609:SF1">
    <property type="entry name" value="CARBOHYDRATE DEACETYLASE"/>
    <property type="match status" value="1"/>
</dbReference>
<keyword evidence="4" id="KW-0460">Magnesium</keyword>
<dbReference type="EC" id="3.5.1.105" evidence="6"/>
<dbReference type="GO" id="GO:0046872">
    <property type="term" value="F:metal ion binding"/>
    <property type="evidence" value="ECO:0007669"/>
    <property type="project" value="UniProtKB-KW"/>
</dbReference>
<comment type="cofactor">
    <cofactor evidence="1">
        <name>Mg(2+)</name>
        <dbReference type="ChEBI" id="CHEBI:18420"/>
    </cofactor>
</comment>
<dbReference type="PANTHER" id="PTHR31609">
    <property type="entry name" value="YDJC DEACETYLASE FAMILY MEMBER"/>
    <property type="match status" value="1"/>
</dbReference>
<reference evidence="6 7" key="1">
    <citation type="journal article" date="2007" name="Int. J. Syst. Evol. Microbiol.">
        <title>Oceanobacillus profundus sp. nov., isolated from a deep-sea sediment core.</title>
        <authorList>
            <person name="Kim Y.G."/>
            <person name="Choi D.H."/>
            <person name="Hyun S."/>
            <person name="Cho B.C."/>
        </authorList>
    </citation>
    <scope>NUCLEOTIDE SEQUENCE [LARGE SCALE GENOMIC DNA]</scope>
    <source>
        <strain evidence="6 7">DSM 18246</strain>
    </source>
</reference>
<gene>
    <name evidence="6" type="ORF">D1B32_20035</name>
</gene>
<dbReference type="InterPro" id="IPR006879">
    <property type="entry name" value="YdjC-like"/>
</dbReference>
<protein>
    <submittedName>
        <fullName evidence="6">Chitin disaccharide deacetylase</fullName>
        <ecNumber evidence="6">3.5.1.105</ecNumber>
    </submittedName>
</protein>
<organism evidence="6 7">
    <name type="scientific">Oceanobacillus profundus</name>
    <dbReference type="NCBI Taxonomy" id="372463"/>
    <lineage>
        <taxon>Bacteria</taxon>
        <taxon>Bacillati</taxon>
        <taxon>Bacillota</taxon>
        <taxon>Bacilli</taxon>
        <taxon>Bacillales</taxon>
        <taxon>Bacillaceae</taxon>
        <taxon>Oceanobacillus</taxon>
    </lineage>
</organism>
<accession>A0A417YAT6</accession>
<evidence type="ECO:0000256" key="5">
    <source>
        <dbReference type="ARBA" id="ARBA00023277"/>
    </source>
</evidence>
<dbReference type="InterPro" id="IPR022948">
    <property type="entry name" value="COD_ChbG_bac"/>
</dbReference>